<dbReference type="InterPro" id="IPR042099">
    <property type="entry name" value="ANL_N_sf"/>
</dbReference>
<dbReference type="Proteomes" id="UP000886998">
    <property type="component" value="Unassembled WGS sequence"/>
</dbReference>
<dbReference type="AlphaFoldDB" id="A0A8X6JGN9"/>
<dbReference type="EC" id="6.2.1.3" evidence="3"/>
<keyword evidence="4" id="KW-0812">Transmembrane</keyword>
<dbReference type="Pfam" id="PF00501">
    <property type="entry name" value="AMP-binding"/>
    <property type="match status" value="1"/>
</dbReference>
<dbReference type="GO" id="GO:0005783">
    <property type="term" value="C:endoplasmic reticulum"/>
    <property type="evidence" value="ECO:0007669"/>
    <property type="project" value="TreeGrafter"/>
</dbReference>
<keyword evidence="4" id="KW-1133">Transmembrane helix</keyword>
<dbReference type="GO" id="GO:0016020">
    <property type="term" value="C:membrane"/>
    <property type="evidence" value="ECO:0007669"/>
    <property type="project" value="TreeGrafter"/>
</dbReference>
<dbReference type="SUPFAM" id="SSF56801">
    <property type="entry name" value="Acetyl-CoA synthetase-like"/>
    <property type="match status" value="1"/>
</dbReference>
<feature type="transmembrane region" description="Helical" evidence="4">
    <location>
        <begin position="133"/>
        <end position="155"/>
    </location>
</feature>
<keyword evidence="1" id="KW-0436">Ligase</keyword>
<dbReference type="PANTHER" id="PTHR43272">
    <property type="entry name" value="LONG-CHAIN-FATTY-ACID--COA LIGASE"/>
    <property type="match status" value="1"/>
</dbReference>
<evidence type="ECO:0000256" key="3">
    <source>
        <dbReference type="ARBA" id="ARBA00026121"/>
    </source>
</evidence>
<evidence type="ECO:0000313" key="7">
    <source>
        <dbReference type="Proteomes" id="UP000886998"/>
    </source>
</evidence>
<dbReference type="PROSITE" id="PS00455">
    <property type="entry name" value="AMP_BINDING"/>
    <property type="match status" value="1"/>
</dbReference>
<dbReference type="EMBL" id="BMAV01023958">
    <property type="protein sequence ID" value="GFS28936.1"/>
    <property type="molecule type" value="Genomic_DNA"/>
</dbReference>
<name>A0A8X6JGN9_9ARAC</name>
<organism evidence="6 7">
    <name type="scientific">Trichonephila inaurata madagascariensis</name>
    <dbReference type="NCBI Taxonomy" id="2747483"/>
    <lineage>
        <taxon>Eukaryota</taxon>
        <taxon>Metazoa</taxon>
        <taxon>Ecdysozoa</taxon>
        <taxon>Arthropoda</taxon>
        <taxon>Chelicerata</taxon>
        <taxon>Arachnida</taxon>
        <taxon>Araneae</taxon>
        <taxon>Araneomorphae</taxon>
        <taxon>Entelegynae</taxon>
        <taxon>Araneoidea</taxon>
        <taxon>Nephilidae</taxon>
        <taxon>Trichonephila</taxon>
        <taxon>Trichonephila inaurata</taxon>
    </lineage>
</organism>
<dbReference type="InterPro" id="IPR000873">
    <property type="entry name" value="AMP-dep_synth/lig_dom"/>
</dbReference>
<evidence type="ECO:0000259" key="5">
    <source>
        <dbReference type="Pfam" id="PF00501"/>
    </source>
</evidence>
<evidence type="ECO:0000256" key="1">
    <source>
        <dbReference type="ARBA" id="ARBA00022598"/>
    </source>
</evidence>
<gene>
    <name evidence="6" type="primary">LACS7</name>
    <name evidence="6" type="ORF">TNIN_261291</name>
</gene>
<keyword evidence="2" id="KW-0276">Fatty acid metabolism</keyword>
<dbReference type="GO" id="GO:0004467">
    <property type="term" value="F:long-chain fatty acid-CoA ligase activity"/>
    <property type="evidence" value="ECO:0007669"/>
    <property type="project" value="UniProtKB-EC"/>
</dbReference>
<evidence type="ECO:0000256" key="2">
    <source>
        <dbReference type="ARBA" id="ARBA00022832"/>
    </source>
</evidence>
<keyword evidence="7" id="KW-1185">Reference proteome</keyword>
<feature type="domain" description="AMP-dependent synthetase/ligase" evidence="5">
    <location>
        <begin position="136"/>
        <end position="289"/>
    </location>
</feature>
<dbReference type="OrthoDB" id="1700726at2759"/>
<evidence type="ECO:0000256" key="4">
    <source>
        <dbReference type="SAM" id="Phobius"/>
    </source>
</evidence>
<keyword evidence="2" id="KW-0443">Lipid metabolism</keyword>
<evidence type="ECO:0000313" key="6">
    <source>
        <dbReference type="EMBL" id="GFS28936.1"/>
    </source>
</evidence>
<protein>
    <recommendedName>
        <fullName evidence="3">long-chain-fatty-acid--CoA ligase</fullName>
        <ecNumber evidence="3">6.2.1.3</ecNumber>
    </recommendedName>
</protein>
<accession>A0A8X6JGN9</accession>
<proteinExistence type="predicted"/>
<sequence>MFLQRAYTLARVHCRVLQGCYLQSVKNCYTYAKEPYKTRPYSLSQQSVLLPGKERIRSSVLLGDPTVLVSEIPDSPDVQTVFDCLRHGLEVSGDGPALESKTQAMANTSGLAIPKLSQKPDVSAVAYCKVMLFYFQFMLTLFACAAYSMVSVPLYTSLGLQSILYIINQERETTAIPSVIGDDGSNLASNRTDGQRKKHPTAGILRTRESWSELLKKGLGLPKPDDLFCIPYTSGTTGTPKGVMLTHNNVIACVGSLKMGYGESGTYGGSIMSYLPPAHIYEIMNEVASCITPVASPLRWRHSEIDGRSKDIEAHHSHPWCRG</sequence>
<reference evidence="6" key="1">
    <citation type="submission" date="2020-08" db="EMBL/GenBank/DDBJ databases">
        <title>Multicomponent nature underlies the extraordinary mechanical properties of spider dragline silk.</title>
        <authorList>
            <person name="Kono N."/>
            <person name="Nakamura H."/>
            <person name="Mori M."/>
            <person name="Yoshida Y."/>
            <person name="Ohtoshi R."/>
            <person name="Malay A.D."/>
            <person name="Moran D.A.P."/>
            <person name="Tomita M."/>
            <person name="Numata K."/>
            <person name="Arakawa K."/>
        </authorList>
    </citation>
    <scope>NUCLEOTIDE SEQUENCE</scope>
</reference>
<dbReference type="PANTHER" id="PTHR43272:SF107">
    <property type="entry name" value="LONG-CHAIN-FATTY-ACID--COA LIGASE 5"/>
    <property type="match status" value="1"/>
</dbReference>
<keyword evidence="4" id="KW-0472">Membrane</keyword>
<dbReference type="InterPro" id="IPR020845">
    <property type="entry name" value="AMP-binding_CS"/>
</dbReference>
<dbReference type="Gene3D" id="3.40.50.12780">
    <property type="entry name" value="N-terminal domain of ligase-like"/>
    <property type="match status" value="1"/>
</dbReference>
<comment type="caution">
    <text evidence="6">The sequence shown here is derived from an EMBL/GenBank/DDBJ whole genome shotgun (WGS) entry which is preliminary data.</text>
</comment>